<dbReference type="PANTHER" id="PTHR46825">
    <property type="entry name" value="D-ALANYL-D-ALANINE-CARBOXYPEPTIDASE/ENDOPEPTIDASE AMPH"/>
    <property type="match status" value="1"/>
</dbReference>
<evidence type="ECO:0000259" key="3">
    <source>
        <dbReference type="Pfam" id="PF11954"/>
    </source>
</evidence>
<reference evidence="4 5" key="1">
    <citation type="journal article" date="2023" name="IMA Fungus">
        <title>Comparative genomic study of the Penicillium genus elucidates a diverse pangenome and 15 lateral gene transfer events.</title>
        <authorList>
            <person name="Petersen C."/>
            <person name="Sorensen T."/>
            <person name="Nielsen M.R."/>
            <person name="Sondergaard T.E."/>
            <person name="Sorensen J.L."/>
            <person name="Fitzpatrick D.A."/>
            <person name="Frisvad J.C."/>
            <person name="Nielsen K.L."/>
        </authorList>
    </citation>
    <scope>NUCLEOTIDE SEQUENCE [LARGE SCALE GENOMIC DNA]</scope>
    <source>
        <strain evidence="4 5">IBT 35679</strain>
    </source>
</reference>
<sequence>MAIAVVDGDHTWAEGYGLAVMPSTPVTPSTLFYAGSTTKAFTAAMLAKLIEDPSRKIQWDTPISQLIPGDFALQDKGTGDQVTVEDALSHRTGLPSHDHASSRTSVRENVRQLAHLPLTAKIRTKFQYNNLMYVVASHVIETLTGQWLGDCLARYFWEPLGLDNTYFSLNDAQASSATLAEGYYYSGHGGAPSNDDSYRKVDWMSLEEVSGAGSVITNVLDYAKWVRAFLRPQTFVEKNIFQSQETVHQLWQPRTLIPTEGRPFTGPRAYALGWKTAVYQGVQIYEHTGGMNAFGAQLLLVPELQFAVIILANTAQTSNFAAQLLAFHLLDERLGVPEPQRFDWDRQNWSLVEQEKQRVADKINYRPPIVLPLTLPLDEYAGTYSHAGYQDVTVYLDSDGGLCADRKKMTWPENITFQHVTGEHFLMISAHNEDFGAFCPEVYDAEFRINIEGKPCTLGVAWERAMGGEKIWFVRT</sequence>
<dbReference type="InterPro" id="IPR012338">
    <property type="entry name" value="Beta-lactam/transpept-like"/>
</dbReference>
<accession>A0AAD6GJS8</accession>
<dbReference type="EMBL" id="JAQIZZ010000002">
    <property type="protein sequence ID" value="KAJ5552355.1"/>
    <property type="molecule type" value="Genomic_DNA"/>
</dbReference>
<dbReference type="Proteomes" id="UP001220324">
    <property type="component" value="Unassembled WGS sequence"/>
</dbReference>
<dbReference type="Pfam" id="PF00144">
    <property type="entry name" value="Beta-lactamase"/>
    <property type="match status" value="1"/>
</dbReference>
<feature type="domain" description="Peptidase S12 Pab87-related C-terminal" evidence="3">
    <location>
        <begin position="374"/>
        <end position="474"/>
    </location>
</feature>
<evidence type="ECO:0000256" key="1">
    <source>
        <dbReference type="ARBA" id="ARBA00038215"/>
    </source>
</evidence>
<gene>
    <name evidence="4" type="ORF">N7494_001733</name>
</gene>
<dbReference type="InterPro" id="IPR021860">
    <property type="entry name" value="Peptidase_S12_Pab87-rel_C"/>
</dbReference>
<comment type="caution">
    <text evidence="4">The sequence shown here is derived from an EMBL/GenBank/DDBJ whole genome shotgun (WGS) entry which is preliminary data.</text>
</comment>
<evidence type="ECO:0000313" key="4">
    <source>
        <dbReference type="EMBL" id="KAJ5552355.1"/>
    </source>
</evidence>
<dbReference type="InterPro" id="IPR050491">
    <property type="entry name" value="AmpC-like"/>
</dbReference>
<proteinExistence type="inferred from homology"/>
<comment type="similarity">
    <text evidence="1">Belongs to the peptidase S12 family.</text>
</comment>
<dbReference type="PANTHER" id="PTHR46825:SF9">
    <property type="entry name" value="BETA-LACTAMASE-RELATED DOMAIN-CONTAINING PROTEIN"/>
    <property type="match status" value="1"/>
</dbReference>
<keyword evidence="5" id="KW-1185">Reference proteome</keyword>
<feature type="domain" description="Beta-lactamase-related" evidence="2">
    <location>
        <begin position="1"/>
        <end position="320"/>
    </location>
</feature>
<organism evidence="4 5">
    <name type="scientific">Penicillium frequentans</name>
    <dbReference type="NCBI Taxonomy" id="3151616"/>
    <lineage>
        <taxon>Eukaryota</taxon>
        <taxon>Fungi</taxon>
        <taxon>Dikarya</taxon>
        <taxon>Ascomycota</taxon>
        <taxon>Pezizomycotina</taxon>
        <taxon>Eurotiomycetes</taxon>
        <taxon>Eurotiomycetidae</taxon>
        <taxon>Eurotiales</taxon>
        <taxon>Aspergillaceae</taxon>
        <taxon>Penicillium</taxon>
    </lineage>
</organism>
<dbReference type="Pfam" id="PF11954">
    <property type="entry name" value="DUF3471"/>
    <property type="match status" value="1"/>
</dbReference>
<evidence type="ECO:0000259" key="2">
    <source>
        <dbReference type="Pfam" id="PF00144"/>
    </source>
</evidence>
<dbReference type="AlphaFoldDB" id="A0AAD6GJS8"/>
<dbReference type="InterPro" id="IPR001466">
    <property type="entry name" value="Beta-lactam-related"/>
</dbReference>
<dbReference type="Gene3D" id="3.40.710.10">
    <property type="entry name" value="DD-peptidase/beta-lactamase superfamily"/>
    <property type="match status" value="1"/>
</dbReference>
<protein>
    <submittedName>
        <fullName evidence="4">Beta-lactamase/transpeptidase-like protein</fullName>
    </submittedName>
</protein>
<name>A0AAD6GJS8_9EURO</name>
<evidence type="ECO:0000313" key="5">
    <source>
        <dbReference type="Proteomes" id="UP001220324"/>
    </source>
</evidence>
<dbReference type="SUPFAM" id="SSF56601">
    <property type="entry name" value="beta-lactamase/transpeptidase-like"/>
    <property type="match status" value="1"/>
</dbReference>